<dbReference type="KEGG" id="sacz:AOT14_18920"/>
<reference evidence="1 2" key="1">
    <citation type="journal article" date="2015" name="Genome Announc.">
        <title>Complete Genome Sequencing of Stenotrophomonas acidaminiphila ZAC14D2_NAIMI4_2, a Multidrug-Resistant Strain Isolated from Sediments of a Polluted River in Mexico, Uncovers New Antibiotic Resistance Genes and a Novel Class-II Lasso Peptide Biosynthesis Gene Cluster.</title>
        <authorList>
            <person name="Vinuesa P."/>
            <person name="Ochoa-Sanchez L.E."/>
        </authorList>
    </citation>
    <scope>NUCLEOTIDE SEQUENCE [LARGE SCALE GENOMIC DNA]</scope>
    <source>
        <strain evidence="1 2">ZAC14D2_NAIMI4_2</strain>
    </source>
</reference>
<dbReference type="AlphaFoldDB" id="A0A0S1AZR0"/>
<organism evidence="1 2">
    <name type="scientific">Stenotrophomonas acidaminiphila</name>
    <dbReference type="NCBI Taxonomy" id="128780"/>
    <lineage>
        <taxon>Bacteria</taxon>
        <taxon>Pseudomonadati</taxon>
        <taxon>Pseudomonadota</taxon>
        <taxon>Gammaproteobacteria</taxon>
        <taxon>Lysobacterales</taxon>
        <taxon>Lysobacteraceae</taxon>
        <taxon>Stenotrophomonas</taxon>
    </lineage>
</organism>
<dbReference type="OrthoDB" id="6331972at2"/>
<accession>A0A0S1AZR0</accession>
<sequence>MLLPHRSSLSVVHDDPEHFYANCARSDAKGKAQFFCAIKVSGRKHLFHFMPVYDFPELIDTISPALKKRMQGKSCFNFDTIEPPLMTELSGLVKQGANRYKAAGKL</sequence>
<evidence type="ECO:0000313" key="1">
    <source>
        <dbReference type="EMBL" id="ALJ28269.1"/>
    </source>
</evidence>
<dbReference type="Proteomes" id="UP000061010">
    <property type="component" value="Chromosome"/>
</dbReference>
<keyword evidence="2" id="KW-1185">Reference proteome</keyword>
<gene>
    <name evidence="1" type="ORF">AOT14_18920</name>
</gene>
<proteinExistence type="predicted"/>
<protein>
    <recommendedName>
        <fullName evidence="3">DUF1801 domain-containing protein</fullName>
    </recommendedName>
</protein>
<dbReference type="EMBL" id="CP012900">
    <property type="protein sequence ID" value="ALJ28269.1"/>
    <property type="molecule type" value="Genomic_DNA"/>
</dbReference>
<dbReference type="PATRIC" id="fig|128780.6.peg.1900"/>
<name>A0A0S1AZR0_9GAMM</name>
<evidence type="ECO:0008006" key="3">
    <source>
        <dbReference type="Google" id="ProtNLM"/>
    </source>
</evidence>
<evidence type="ECO:0000313" key="2">
    <source>
        <dbReference type="Proteomes" id="UP000061010"/>
    </source>
</evidence>